<evidence type="ECO:0000256" key="1">
    <source>
        <dbReference type="SAM" id="MobiDB-lite"/>
    </source>
</evidence>
<dbReference type="HOGENOM" id="CLU_792347_0_0_1"/>
<sequence>MGNAYSWIRAVAWAKGHWYHAATTASVLGLTGSFSVGMACGIFRKCDSDPCGTPMNKDFFDKPACNYWEHGGDNMLPMRKRDLLGTTVAVINGMKGWGRPNQGDYDHDEVPGVMIYSSNNVGEGGGGLDVFGEEEELAVTVPGTMVPDWIYITNAGEMPLCMAGVRVTAPDGSEITMTGNLGRICGADHYESALTVLPNAQGKAASCVWIDHRGSNGIRLPGISFNLQTDEKDLDFYNITSVEDLCRGPFIMFREDQSSSPLSRRQLIAPRVSRDDSITPNLDFDSALVKSSLNLSSAVQMCQSVSAKGPHFVSLSEGVYCDMFTRELYPVCKNGTGGREEREICFDLERDELVERDRDEDGLSSRPRRRFAERDQGSQRPRRVKVLKTFRHVDTWN</sequence>
<gene>
    <name evidence="2" type="ORF">Z517_05983</name>
</gene>
<dbReference type="VEuPathDB" id="FungiDB:Z517_05983"/>
<dbReference type="GeneID" id="25305473"/>
<reference evidence="2 3" key="1">
    <citation type="submission" date="2015-01" db="EMBL/GenBank/DDBJ databases">
        <title>The Genome Sequence of Fonsecaea pedrosoi CBS 271.37.</title>
        <authorList>
            <consortium name="The Broad Institute Genomics Platform"/>
            <person name="Cuomo C."/>
            <person name="de Hoog S."/>
            <person name="Gorbushina A."/>
            <person name="Stielow B."/>
            <person name="Teixiera M."/>
            <person name="Abouelleil A."/>
            <person name="Chapman S.B."/>
            <person name="Priest M."/>
            <person name="Young S.K."/>
            <person name="Wortman J."/>
            <person name="Nusbaum C."/>
            <person name="Birren B."/>
        </authorList>
    </citation>
    <scope>NUCLEOTIDE SEQUENCE [LARGE SCALE GENOMIC DNA]</scope>
    <source>
        <strain evidence="2 3">CBS 271.37</strain>
    </source>
</reference>
<dbReference type="OrthoDB" id="4133437at2759"/>
<dbReference type="Proteomes" id="UP000053029">
    <property type="component" value="Unassembled WGS sequence"/>
</dbReference>
<proteinExistence type="predicted"/>
<name>A0A0D2DNQ4_9EURO</name>
<dbReference type="AlphaFoldDB" id="A0A0D2DNQ4"/>
<organism evidence="2 3">
    <name type="scientific">Fonsecaea pedrosoi CBS 271.37</name>
    <dbReference type="NCBI Taxonomy" id="1442368"/>
    <lineage>
        <taxon>Eukaryota</taxon>
        <taxon>Fungi</taxon>
        <taxon>Dikarya</taxon>
        <taxon>Ascomycota</taxon>
        <taxon>Pezizomycotina</taxon>
        <taxon>Eurotiomycetes</taxon>
        <taxon>Chaetothyriomycetidae</taxon>
        <taxon>Chaetothyriales</taxon>
        <taxon>Herpotrichiellaceae</taxon>
        <taxon>Fonsecaea</taxon>
    </lineage>
</organism>
<evidence type="ECO:0000313" key="3">
    <source>
        <dbReference type="Proteomes" id="UP000053029"/>
    </source>
</evidence>
<accession>A0A0D2DNQ4</accession>
<dbReference type="EMBL" id="KN846972">
    <property type="protein sequence ID" value="KIW79371.1"/>
    <property type="molecule type" value="Genomic_DNA"/>
</dbReference>
<feature type="region of interest" description="Disordered" evidence="1">
    <location>
        <begin position="356"/>
        <end position="384"/>
    </location>
</feature>
<evidence type="ECO:0000313" key="2">
    <source>
        <dbReference type="EMBL" id="KIW79371.1"/>
    </source>
</evidence>
<dbReference type="RefSeq" id="XP_013283179.1">
    <property type="nucleotide sequence ID" value="XM_013427725.1"/>
</dbReference>
<keyword evidence="3" id="KW-1185">Reference proteome</keyword>
<protein>
    <submittedName>
        <fullName evidence="2">Uncharacterized protein</fullName>
    </submittedName>
</protein>
<dbReference type="STRING" id="1442368.A0A0D2DNQ4"/>